<organism evidence="11 12">
    <name type="scientific">Caldimicrobium thiodismutans</name>
    <dbReference type="NCBI Taxonomy" id="1653476"/>
    <lineage>
        <taxon>Bacteria</taxon>
        <taxon>Pseudomonadati</taxon>
        <taxon>Thermodesulfobacteriota</taxon>
        <taxon>Thermodesulfobacteria</taxon>
        <taxon>Thermodesulfobacteriales</taxon>
        <taxon>Thermodesulfobacteriaceae</taxon>
        <taxon>Caldimicrobium</taxon>
    </lineage>
</organism>
<dbReference type="GO" id="GO:0005886">
    <property type="term" value="C:plasma membrane"/>
    <property type="evidence" value="ECO:0007669"/>
    <property type="project" value="UniProtKB-SubCell"/>
</dbReference>
<evidence type="ECO:0000256" key="7">
    <source>
        <dbReference type="ARBA" id="ARBA00023136"/>
    </source>
</evidence>
<accession>A0A2N7PJC6</accession>
<evidence type="ECO:0000256" key="5">
    <source>
        <dbReference type="ARBA" id="ARBA00022984"/>
    </source>
</evidence>
<dbReference type="GO" id="GO:0009252">
    <property type="term" value="P:peptidoglycan biosynthetic process"/>
    <property type="evidence" value="ECO:0007669"/>
    <property type="project" value="UniProtKB-KW"/>
</dbReference>
<keyword evidence="6 10" id="KW-1133">Transmembrane helix</keyword>
<keyword evidence="7 10" id="KW-0472">Membrane</keyword>
<evidence type="ECO:0000256" key="2">
    <source>
        <dbReference type="ARBA" id="ARBA00022475"/>
    </source>
</evidence>
<dbReference type="InterPro" id="IPR004268">
    <property type="entry name" value="MurJ"/>
</dbReference>
<comment type="caution">
    <text evidence="11">The sequence shown here is derived from an EMBL/GenBank/DDBJ whole genome shotgun (WGS) entry which is preliminary data.</text>
</comment>
<protein>
    <recommendedName>
        <fullName evidence="13">Murein biosynthesis integral membrane protein MurJ</fullName>
    </recommendedName>
</protein>
<evidence type="ECO:0000256" key="3">
    <source>
        <dbReference type="ARBA" id="ARBA00022692"/>
    </source>
</evidence>
<keyword evidence="3 10" id="KW-0812">Transmembrane</keyword>
<feature type="transmembrane region" description="Helical" evidence="10">
    <location>
        <begin position="175"/>
        <end position="192"/>
    </location>
</feature>
<reference evidence="11 12" key="1">
    <citation type="submission" date="2018-01" db="EMBL/GenBank/DDBJ databases">
        <title>Metagenomic assembled genomes from two thermal pools in the Uzon Caldera, Kamchatka, Russia.</title>
        <authorList>
            <person name="Wilkins L."/>
            <person name="Ettinger C."/>
        </authorList>
    </citation>
    <scope>NUCLEOTIDE SEQUENCE [LARGE SCALE GENOMIC DNA]</scope>
    <source>
        <strain evidence="11">ZAV-15</strain>
    </source>
</reference>
<comment type="subcellular location">
    <subcellularLocation>
        <location evidence="1">Cell membrane</location>
        <topology evidence="1">Multi-pass membrane protein</topology>
    </subcellularLocation>
</comment>
<comment type="similarity">
    <text evidence="9">Belongs to the MurJ/MviN family.</text>
</comment>
<sequence length="242" mass="26553">MKDTELSRIEKVTRSASLVTLAVFISRILGLVREQVFAYLFGAGKAMDAFVVAYRIPNLLRDLFAEGALAGAFVKVFTATTEKEGLESAFQKASIILSNIILILTLIISIGFILAPHIVSLIAPGFKEDPSKVSLTVSLTRLMMPFLFFISLSAIFAGLLNSLGVFFLPALSSGFFNLSSILIGLFGYYLLSKTSYEPIYAMALGVTLGGLLQALMQYPLLKKKVFTLNSKQIFSLKNFMKY</sequence>
<evidence type="ECO:0000256" key="6">
    <source>
        <dbReference type="ARBA" id="ARBA00022989"/>
    </source>
</evidence>
<evidence type="ECO:0000313" key="12">
    <source>
        <dbReference type="Proteomes" id="UP000235731"/>
    </source>
</evidence>
<dbReference type="AlphaFoldDB" id="A0A2N7PJC6"/>
<dbReference type="GO" id="GO:0034204">
    <property type="term" value="P:lipid translocation"/>
    <property type="evidence" value="ECO:0007669"/>
    <property type="project" value="TreeGrafter"/>
</dbReference>
<dbReference type="PRINTS" id="PR01806">
    <property type="entry name" value="VIRFACTRMVIN"/>
</dbReference>
<proteinExistence type="inferred from homology"/>
<evidence type="ECO:0000256" key="10">
    <source>
        <dbReference type="SAM" id="Phobius"/>
    </source>
</evidence>
<feature type="transmembrane region" description="Helical" evidence="10">
    <location>
        <begin position="198"/>
        <end position="221"/>
    </location>
</feature>
<evidence type="ECO:0008006" key="13">
    <source>
        <dbReference type="Google" id="ProtNLM"/>
    </source>
</evidence>
<dbReference type="PANTHER" id="PTHR47019">
    <property type="entry name" value="LIPID II FLIPPASE MURJ"/>
    <property type="match status" value="1"/>
</dbReference>
<keyword evidence="2" id="KW-1003">Cell membrane</keyword>
<feature type="transmembrane region" description="Helical" evidence="10">
    <location>
        <begin position="146"/>
        <end position="168"/>
    </location>
</feature>
<evidence type="ECO:0000256" key="9">
    <source>
        <dbReference type="ARBA" id="ARBA00061532"/>
    </source>
</evidence>
<evidence type="ECO:0000256" key="4">
    <source>
        <dbReference type="ARBA" id="ARBA00022960"/>
    </source>
</evidence>
<keyword evidence="5" id="KW-0573">Peptidoglycan synthesis</keyword>
<gene>
    <name evidence="11" type="ORF">C0197_03975</name>
</gene>
<dbReference type="InterPro" id="IPR051050">
    <property type="entry name" value="Lipid_II_flippase_MurJ/MviN"/>
</dbReference>
<evidence type="ECO:0000256" key="8">
    <source>
        <dbReference type="ARBA" id="ARBA00060041"/>
    </source>
</evidence>
<dbReference type="Pfam" id="PF03023">
    <property type="entry name" value="MurJ"/>
    <property type="match status" value="1"/>
</dbReference>
<feature type="transmembrane region" description="Helical" evidence="10">
    <location>
        <begin position="100"/>
        <end position="126"/>
    </location>
</feature>
<dbReference type="GO" id="GO:0015648">
    <property type="term" value="F:lipid-linked peptidoglycan transporter activity"/>
    <property type="evidence" value="ECO:0007669"/>
    <property type="project" value="TreeGrafter"/>
</dbReference>
<dbReference type="PANTHER" id="PTHR47019:SF1">
    <property type="entry name" value="LIPID II FLIPPASE MURJ"/>
    <property type="match status" value="1"/>
</dbReference>
<dbReference type="Proteomes" id="UP000235731">
    <property type="component" value="Unassembled WGS sequence"/>
</dbReference>
<evidence type="ECO:0000256" key="1">
    <source>
        <dbReference type="ARBA" id="ARBA00004651"/>
    </source>
</evidence>
<dbReference type="EMBL" id="PNIE01000054">
    <property type="protein sequence ID" value="PMP62761.1"/>
    <property type="molecule type" value="Genomic_DNA"/>
</dbReference>
<keyword evidence="4" id="KW-0133">Cell shape</keyword>
<name>A0A2N7PJC6_9BACT</name>
<comment type="function">
    <text evidence="8">Involved in peptidoglycan biosynthesis. Transports lipid-linked peptidoglycan precursors from the inner to the outer leaflet of the cytoplasmic membrane.</text>
</comment>
<dbReference type="GO" id="GO:0008360">
    <property type="term" value="P:regulation of cell shape"/>
    <property type="evidence" value="ECO:0007669"/>
    <property type="project" value="UniProtKB-KW"/>
</dbReference>
<evidence type="ECO:0000313" key="11">
    <source>
        <dbReference type="EMBL" id="PMP62761.1"/>
    </source>
</evidence>